<keyword evidence="4" id="KW-1185">Reference proteome</keyword>
<feature type="domain" description="DUF5926" evidence="2">
    <location>
        <begin position="38"/>
        <end position="312"/>
    </location>
</feature>
<evidence type="ECO:0000313" key="4">
    <source>
        <dbReference type="Proteomes" id="UP000550729"/>
    </source>
</evidence>
<name>A0A848L6Q5_9ACTN</name>
<comment type="caution">
    <text evidence="3">The sequence shown here is derived from an EMBL/GenBank/DDBJ whole genome shotgun (WGS) entry which is preliminary data.</text>
</comment>
<proteinExistence type="predicted"/>
<evidence type="ECO:0000313" key="3">
    <source>
        <dbReference type="EMBL" id="NMO04373.1"/>
    </source>
</evidence>
<feature type="region of interest" description="Disordered" evidence="1">
    <location>
        <begin position="1"/>
        <end position="22"/>
    </location>
</feature>
<dbReference type="Pfam" id="PF19348">
    <property type="entry name" value="DUF5926"/>
    <property type="match status" value="1"/>
</dbReference>
<accession>A0A848L6Q5</accession>
<dbReference type="AlphaFoldDB" id="A0A848L6Q5"/>
<reference evidence="3 4" key="1">
    <citation type="submission" date="2020-04" db="EMBL/GenBank/DDBJ databases">
        <title>Gordonia sp. nov. TBRC 11910.</title>
        <authorList>
            <person name="Suriyachadkun C."/>
        </authorList>
    </citation>
    <scope>NUCLEOTIDE SEQUENCE [LARGE SCALE GENOMIC DNA]</scope>
    <source>
        <strain evidence="3 4">TBRC 11910</strain>
    </source>
</reference>
<evidence type="ECO:0000259" key="2">
    <source>
        <dbReference type="Pfam" id="PF19348"/>
    </source>
</evidence>
<sequence>MAKKSKRGSGPRPGSNRSERVAARKARALAAVAAPPRPFAGLAAECDLVALRAFVASATAELDLTSDPTNRVTLATILPGAVSAIVREIDASSDADGRTVEGLVAMQTTSELSVADAATNLANAIAWATDAEVGDEYELSGDENVLTDLLKADEPLKIIVHEDFSWWFPDGSALPPEIAQMLGRANDTIMPTARLTATSGIGAPWWVDAGDRAHLRWVRPEDEDDVMRALARLHAAGHLTLGEGSRFAGSFRTHGLLVPVFDLDNEKHHEEWYDAVNEFDERLVEALGNTAELTADERRSRDGIRGRQITLR</sequence>
<dbReference type="RefSeq" id="WP_170196873.1">
    <property type="nucleotide sequence ID" value="NZ_JABBNB010000034.1"/>
</dbReference>
<gene>
    <name evidence="3" type="ORF">HH308_24440</name>
</gene>
<evidence type="ECO:0000256" key="1">
    <source>
        <dbReference type="SAM" id="MobiDB-lite"/>
    </source>
</evidence>
<dbReference type="InterPro" id="IPR045970">
    <property type="entry name" value="DUF5926"/>
</dbReference>
<protein>
    <recommendedName>
        <fullName evidence="2">DUF5926 domain-containing protein</fullName>
    </recommendedName>
</protein>
<dbReference type="EMBL" id="JABBNB010000034">
    <property type="protein sequence ID" value="NMO04373.1"/>
    <property type="molecule type" value="Genomic_DNA"/>
</dbReference>
<dbReference type="Proteomes" id="UP000550729">
    <property type="component" value="Unassembled WGS sequence"/>
</dbReference>
<organism evidence="3 4">
    <name type="scientific">Gordonia asplenii</name>
    <dbReference type="NCBI Taxonomy" id="2725283"/>
    <lineage>
        <taxon>Bacteria</taxon>
        <taxon>Bacillati</taxon>
        <taxon>Actinomycetota</taxon>
        <taxon>Actinomycetes</taxon>
        <taxon>Mycobacteriales</taxon>
        <taxon>Gordoniaceae</taxon>
        <taxon>Gordonia</taxon>
    </lineage>
</organism>